<keyword evidence="8" id="KW-0479">Metal-binding</keyword>
<dbReference type="GO" id="GO:0005524">
    <property type="term" value="F:ATP binding"/>
    <property type="evidence" value="ECO:0007669"/>
    <property type="project" value="UniProtKB-KW"/>
</dbReference>
<evidence type="ECO:0000256" key="3">
    <source>
        <dbReference type="ARBA" id="ARBA00006219"/>
    </source>
</evidence>
<keyword evidence="18" id="KW-1185">Reference proteome</keyword>
<reference evidence="17" key="1">
    <citation type="submission" date="2013-12" db="EMBL/GenBank/DDBJ databases">
        <authorList>
            <person name="Linke B."/>
        </authorList>
    </citation>
    <scope>NUCLEOTIDE SEQUENCE [LARGE SCALE GENOMIC DNA]</scope>
    <source>
        <strain evidence="17">CRIB-18</strain>
    </source>
</reference>
<organism evidence="17 18">
    <name type="scientific">Candidatus Criblamydia sequanensis CRIB-18</name>
    <dbReference type="NCBI Taxonomy" id="1437425"/>
    <lineage>
        <taxon>Bacteria</taxon>
        <taxon>Pseudomonadati</taxon>
        <taxon>Chlamydiota</taxon>
        <taxon>Chlamydiia</taxon>
        <taxon>Parachlamydiales</taxon>
        <taxon>Candidatus Criblamydiaceae</taxon>
        <taxon>Candidatus Criblamydia</taxon>
    </lineage>
</organism>
<dbReference type="CDD" id="cd11334">
    <property type="entry name" value="AmyAc_TreS"/>
    <property type="match status" value="1"/>
</dbReference>
<dbReference type="Gene3D" id="2.60.40.1180">
    <property type="entry name" value="Golgi alpha-mannosidase II"/>
    <property type="match status" value="1"/>
</dbReference>
<comment type="catalytic activity">
    <reaction evidence="1">
        <text>D-maltose = alpha,alpha-trehalose</text>
        <dbReference type="Rhea" id="RHEA:15145"/>
        <dbReference type="ChEBI" id="CHEBI:16551"/>
        <dbReference type="ChEBI" id="CHEBI:17306"/>
        <dbReference type="EC" id="5.4.99.16"/>
    </reaction>
</comment>
<dbReference type="SUPFAM" id="SSF51011">
    <property type="entry name" value="Glycosyl hydrolase domain"/>
    <property type="match status" value="1"/>
</dbReference>
<dbReference type="PANTHER" id="PTHR10357">
    <property type="entry name" value="ALPHA-AMYLASE FAMILY MEMBER"/>
    <property type="match status" value="1"/>
</dbReference>
<dbReference type="NCBIfam" id="TIGR02457">
    <property type="entry name" value="TreS_Cterm"/>
    <property type="match status" value="1"/>
</dbReference>
<dbReference type="EMBL" id="CCEJ010000003">
    <property type="protein sequence ID" value="CDR33278.1"/>
    <property type="molecule type" value="Genomic_DNA"/>
</dbReference>
<dbReference type="GO" id="GO:0046872">
    <property type="term" value="F:metal ion binding"/>
    <property type="evidence" value="ECO:0007669"/>
    <property type="project" value="UniProtKB-KW"/>
</dbReference>
<evidence type="ECO:0000259" key="16">
    <source>
        <dbReference type="SMART" id="SM00642"/>
    </source>
</evidence>
<comment type="similarity">
    <text evidence="3">Belongs to the aminoglycoside phosphotransferase family.</text>
</comment>
<dbReference type="FunFam" id="3.20.20.80:FF:000055">
    <property type="entry name" value="Trehalose synthase"/>
    <property type="match status" value="1"/>
</dbReference>
<name>A0A090D115_9BACT</name>
<dbReference type="GO" id="GO:0047471">
    <property type="term" value="F:maltose alpha-D-glucosyltransferase activity"/>
    <property type="evidence" value="ECO:0007669"/>
    <property type="project" value="UniProtKB-EC"/>
</dbReference>
<dbReference type="InterPro" id="IPR045857">
    <property type="entry name" value="O16G_dom_2"/>
</dbReference>
<dbReference type="Pfam" id="PF00128">
    <property type="entry name" value="Alpha-amylase"/>
    <property type="match status" value="2"/>
</dbReference>
<comment type="caution">
    <text evidence="17">The sequence shown here is derived from an EMBL/GenBank/DDBJ whole genome shotgun (WGS) entry which is preliminary data.</text>
</comment>
<evidence type="ECO:0000256" key="2">
    <source>
        <dbReference type="ARBA" id="ARBA00005496"/>
    </source>
</evidence>
<comment type="catalytic activity">
    <reaction evidence="15">
        <text>D-maltose + ATP = alpha-maltose 1-phosphate + ADP + H(+)</text>
        <dbReference type="Rhea" id="RHEA:31915"/>
        <dbReference type="ChEBI" id="CHEBI:15378"/>
        <dbReference type="ChEBI" id="CHEBI:17306"/>
        <dbReference type="ChEBI" id="CHEBI:30616"/>
        <dbReference type="ChEBI" id="CHEBI:63576"/>
        <dbReference type="ChEBI" id="CHEBI:456216"/>
        <dbReference type="EC" id="2.7.1.175"/>
    </reaction>
</comment>
<dbReference type="Pfam" id="PF16657">
    <property type="entry name" value="Malt_amylase_C"/>
    <property type="match status" value="1"/>
</dbReference>
<proteinExistence type="inferred from homology"/>
<accession>A0A090D115</accession>
<dbReference type="eggNOG" id="COG3281">
    <property type="taxonomic scope" value="Bacteria"/>
</dbReference>
<protein>
    <recommendedName>
        <fullName evidence="6">Maltokinase</fullName>
        <ecNumber evidence="4">2.7.1.175</ecNumber>
        <ecNumber evidence="5">5.4.99.16</ecNumber>
    </recommendedName>
    <alternativeName>
        <fullName evidence="14">Maltose alpha-D-glucosyltransferase</fullName>
    </alternativeName>
    <alternativeName>
        <fullName evidence="13">Maltose-1-phosphate synthase</fullName>
    </alternativeName>
</protein>
<evidence type="ECO:0000256" key="6">
    <source>
        <dbReference type="ARBA" id="ARBA00013882"/>
    </source>
</evidence>
<reference evidence="17" key="2">
    <citation type="submission" date="2014-09" db="EMBL/GenBank/DDBJ databases">
        <title>Criblamydia sequanensis harbors a mega-plasmid encoding arsenite resistance.</title>
        <authorList>
            <person name="Bertelli C."/>
            <person name="Goesmann A."/>
            <person name="Greub G."/>
        </authorList>
    </citation>
    <scope>NUCLEOTIDE SEQUENCE [LARGE SCALE GENOMIC DNA]</scope>
    <source>
        <strain evidence="17">CRIB-18</strain>
    </source>
</reference>
<dbReference type="Gene3D" id="3.90.1200.10">
    <property type="match status" value="1"/>
</dbReference>
<dbReference type="InterPro" id="IPR006047">
    <property type="entry name" value="GH13_cat_dom"/>
</dbReference>
<evidence type="ECO:0000256" key="1">
    <source>
        <dbReference type="ARBA" id="ARBA00001595"/>
    </source>
</evidence>
<dbReference type="InterPro" id="IPR011009">
    <property type="entry name" value="Kinase-like_dom_sf"/>
</dbReference>
<dbReference type="InterPro" id="IPR013780">
    <property type="entry name" value="Glyco_hydro_b"/>
</dbReference>
<dbReference type="GO" id="GO:0016301">
    <property type="term" value="F:kinase activity"/>
    <property type="evidence" value="ECO:0007669"/>
    <property type="project" value="UniProtKB-KW"/>
</dbReference>
<evidence type="ECO:0000256" key="11">
    <source>
        <dbReference type="ARBA" id="ARBA00022840"/>
    </source>
</evidence>
<dbReference type="InterPro" id="IPR040999">
    <property type="entry name" value="Mak_N_cap"/>
</dbReference>
<dbReference type="InterPro" id="IPR017853">
    <property type="entry name" value="GH"/>
</dbReference>
<evidence type="ECO:0000256" key="4">
    <source>
        <dbReference type="ARBA" id="ARBA00011962"/>
    </source>
</evidence>
<evidence type="ECO:0000256" key="5">
    <source>
        <dbReference type="ARBA" id="ARBA00012619"/>
    </source>
</evidence>
<comment type="similarity">
    <text evidence="2">Belongs to the glycosyl hydrolase 13 family. TreS subfamily.</text>
</comment>
<gene>
    <name evidence="17" type="primary">treS</name>
    <name evidence="17" type="ORF">CSEC_0441</name>
</gene>
<dbReference type="Proteomes" id="UP000031552">
    <property type="component" value="Unassembled WGS sequence"/>
</dbReference>
<dbReference type="InterPro" id="IPR032091">
    <property type="entry name" value="Malt_amylase-like_C"/>
</dbReference>
<dbReference type="EC" id="2.7.1.175" evidence="4"/>
<dbReference type="Pfam" id="PF18085">
    <property type="entry name" value="Mak_N_cap"/>
    <property type="match status" value="1"/>
</dbReference>
<evidence type="ECO:0000256" key="8">
    <source>
        <dbReference type="ARBA" id="ARBA00022723"/>
    </source>
</evidence>
<sequence>MKTGKNMEETEYWYKTAVFYQIHIKCYRDSNSDGIGDFKGLTEKLNHIQNLGCNAIWLQPFYPSPLRDDGYDIADYTNINKDYGTLKDFKIFLKEAHSRGIKVISELVINHTSDQHHWFQRARKSPKGSIYRDYYIWEDKPEKYSDARIIFKDFETSNWAWDPVAEAYYFHRFYSHQPDLNYDNPHVHKEIFKVADFWFDMGVDGMRLDAIPYLYKRDGTDCENLPETHAFLKKLRAHIDSKYKGRMLLAEANQWPEQACAYFGKGDECNMAFHFPVMPRLFMAIRMEDRFPIMDILDQTPTPPESCQWAMFLRNHDELTLEMVTDEERDYMWRVYAKDPRARINLGIRRRLAPLLENDRSKIELMNILLFSLPGSPVIYYGDEIGMGDNYYLGDRNGVRTPMQWNNDRNAGFSSCNPQKLYLPLIIDPQYHYEHLTVENQEHSVSSLLWWMRMAVSVRQRYKAFGLGTITFLNSSNNKVLAFIREYKNEKILVVVNLSRFSQYVELNLAEYNGYTPVDLFSQNEFFPLRNDLYGLTLGRYGYFWLNLVMKEAKNLPIDQKHLVSFQFGDKWQDILKGNHKAKLLQEVLPGYIAGCRWFRSKARVIKNIQIIEELPIENARLLFIQVSYQDDSAETYLLPISFVSDDVSHSLLAHYPEAVIATVKLSHTSGHLIDSTYDPLFQGALFSTLKEKRKSKGKYGKLQATISKHFKVNGVKDDQKDALQSRILGADQTNSSLSFADRYFLKIYRRIEEGTNPDVELQGHLSENSNFSSIPRYLGKIEWQGDLQNPVTVAMLQEYIPNSQDVWGYSVDALGRFFDEVLAQQSQWEKWLETEKNPEFLSEEAVPQQIGDAIGIFRNTAELLGKKTADMHLALISNCQSKDMAVEPFTMLYQKSLYQALRTQAKKSLALLKEKLNRLPPDLQKITQEVIGSESKILNRYSYLQNKKVSACKIRIHGDLHLGQVLFTGKDLLFIDFEGEPQLPLGERRLKRSPLQDIAGMVRSFHYASLTALCRYKAVRKELKANLEPFANLWYRHVSNIYLKAYLNEMQKHSINLVPKNKEEFITLLETYILNKALYEVVYELQNRPDWVSIPVKGLQMLLKES</sequence>
<evidence type="ECO:0000256" key="15">
    <source>
        <dbReference type="ARBA" id="ARBA00049067"/>
    </source>
</evidence>
<dbReference type="SMART" id="SM00642">
    <property type="entry name" value="Aamy"/>
    <property type="match status" value="1"/>
</dbReference>
<dbReference type="STRING" id="1437425.CSEC_0441"/>
<dbReference type="PANTHER" id="PTHR10357:SF219">
    <property type="entry name" value="MALTOSE ALPHA-D-GLUCOSYLTRANSFERASE"/>
    <property type="match status" value="1"/>
</dbReference>
<dbReference type="SUPFAM" id="SSF51445">
    <property type="entry name" value="(Trans)glycosidases"/>
    <property type="match status" value="1"/>
</dbReference>
<evidence type="ECO:0000256" key="14">
    <source>
        <dbReference type="ARBA" id="ARBA00031378"/>
    </source>
</evidence>
<dbReference type="Gene3D" id="3.90.400.10">
    <property type="entry name" value="Oligo-1,6-glucosidase, Domain 2"/>
    <property type="match status" value="1"/>
</dbReference>
<dbReference type="EC" id="5.4.99.16" evidence="5"/>
<dbReference type="Gene3D" id="3.20.20.80">
    <property type="entry name" value="Glycosidases"/>
    <property type="match status" value="1"/>
</dbReference>
<dbReference type="eggNOG" id="COG0366">
    <property type="taxonomic scope" value="Bacteria"/>
</dbReference>
<dbReference type="InterPro" id="IPR012810">
    <property type="entry name" value="TreS/a-amylase_N"/>
</dbReference>
<dbReference type="InterPro" id="IPR012811">
    <property type="entry name" value="TreS_maltokin_C_dom"/>
</dbReference>
<evidence type="ECO:0000256" key="10">
    <source>
        <dbReference type="ARBA" id="ARBA00022837"/>
    </source>
</evidence>
<evidence type="ECO:0000313" key="18">
    <source>
        <dbReference type="Proteomes" id="UP000031552"/>
    </source>
</evidence>
<evidence type="ECO:0000256" key="13">
    <source>
        <dbReference type="ARBA" id="ARBA00031251"/>
    </source>
</evidence>
<evidence type="ECO:0000256" key="9">
    <source>
        <dbReference type="ARBA" id="ARBA00022741"/>
    </source>
</evidence>
<keyword evidence="11" id="KW-0067">ATP-binding</keyword>
<dbReference type="AlphaFoldDB" id="A0A090D115"/>
<keyword evidence="9" id="KW-0547">Nucleotide-binding</keyword>
<keyword evidence="12 17" id="KW-0413">Isomerase</keyword>
<evidence type="ECO:0000256" key="7">
    <source>
        <dbReference type="ARBA" id="ARBA00022679"/>
    </source>
</evidence>
<feature type="domain" description="Glycosyl hydrolase family 13 catalytic" evidence="16">
    <location>
        <begin position="21"/>
        <end position="420"/>
    </location>
</feature>
<evidence type="ECO:0000256" key="12">
    <source>
        <dbReference type="ARBA" id="ARBA00023235"/>
    </source>
</evidence>
<evidence type="ECO:0000313" key="17">
    <source>
        <dbReference type="EMBL" id="CDR33278.1"/>
    </source>
</evidence>
<keyword evidence="10" id="KW-0106">Calcium</keyword>
<dbReference type="SUPFAM" id="SSF56112">
    <property type="entry name" value="Protein kinase-like (PK-like)"/>
    <property type="match status" value="1"/>
</dbReference>
<keyword evidence="7" id="KW-0808">Transferase</keyword>
<dbReference type="GO" id="GO:0005975">
    <property type="term" value="P:carbohydrate metabolic process"/>
    <property type="evidence" value="ECO:0007669"/>
    <property type="project" value="InterPro"/>
</dbReference>
<dbReference type="NCBIfam" id="TIGR02456">
    <property type="entry name" value="treS_nterm"/>
    <property type="match status" value="1"/>
</dbReference>